<dbReference type="RefSeq" id="WP_091599482.1">
    <property type="nucleotide sequence ID" value="NZ_FNEE01000025.1"/>
</dbReference>
<dbReference type="GO" id="GO:0005829">
    <property type="term" value="C:cytosol"/>
    <property type="evidence" value="ECO:0007669"/>
    <property type="project" value="TreeGrafter"/>
</dbReference>
<evidence type="ECO:0000313" key="4">
    <source>
        <dbReference type="EMBL" id="SDL02464.1"/>
    </source>
</evidence>
<organism evidence="4 5">
    <name type="scientific">Mesorhizobium muleiense</name>
    <dbReference type="NCBI Taxonomy" id="1004279"/>
    <lineage>
        <taxon>Bacteria</taxon>
        <taxon>Pseudomonadati</taxon>
        <taxon>Pseudomonadota</taxon>
        <taxon>Alphaproteobacteria</taxon>
        <taxon>Hyphomicrobiales</taxon>
        <taxon>Phyllobacteriaceae</taxon>
        <taxon>Mesorhizobium</taxon>
    </lineage>
</organism>
<dbReference type="Pfam" id="PF00296">
    <property type="entry name" value="Bac_luciferase"/>
    <property type="match status" value="1"/>
</dbReference>
<evidence type="ECO:0000256" key="2">
    <source>
        <dbReference type="ARBA" id="ARBA00023033"/>
    </source>
</evidence>
<dbReference type="GO" id="GO:0016705">
    <property type="term" value="F:oxidoreductase activity, acting on paired donors, with incorporation or reduction of molecular oxygen"/>
    <property type="evidence" value="ECO:0007669"/>
    <property type="project" value="InterPro"/>
</dbReference>
<keyword evidence="2 4" id="KW-0503">Monooxygenase</keyword>
<evidence type="ECO:0000256" key="1">
    <source>
        <dbReference type="ARBA" id="ARBA00023002"/>
    </source>
</evidence>
<dbReference type="PANTHER" id="PTHR30137">
    <property type="entry name" value="LUCIFERASE-LIKE MONOOXYGENASE"/>
    <property type="match status" value="1"/>
</dbReference>
<sequence>MTKIFASGLTFGIFDHLDENGDDIAQQYADRLSLAEACDGYGFYAYHLAEHHCTPHGRGPSPNLFLASVAQRTRSLRVGPMVMLLALYHPLRAFEEICMLDQLSGGRLELGIGRGSAPTELGYFGVAVEAAPEQYTEASEILINAMKGGTLSYEGRHFELKDVPLTLRPHQYPQPPTWIATNRPEPASWAAANGANIACVGPSTSVRSVTDAFRAARIHDADIGHQAPFLGLLRMVVIGRSETDAYLLAAPAYERWLKSFKFLYELNAIPTPPNLPLNFDAAIESELCVVGTAASVRKALLDQLEEAGANYLLCQLAFGDLPLDASLYTASTIRSEIMARVAAS</sequence>
<accession>A0A1G9GP67</accession>
<evidence type="ECO:0000259" key="3">
    <source>
        <dbReference type="Pfam" id="PF00296"/>
    </source>
</evidence>
<evidence type="ECO:0000313" key="5">
    <source>
        <dbReference type="Proteomes" id="UP000198894"/>
    </source>
</evidence>
<dbReference type="AlphaFoldDB" id="A0A1G9GP67"/>
<feature type="domain" description="Luciferase-like" evidence="3">
    <location>
        <begin position="10"/>
        <end position="310"/>
    </location>
</feature>
<proteinExistence type="predicted"/>
<dbReference type="InterPro" id="IPR036661">
    <property type="entry name" value="Luciferase-like_sf"/>
</dbReference>
<dbReference type="GO" id="GO:0004497">
    <property type="term" value="F:monooxygenase activity"/>
    <property type="evidence" value="ECO:0007669"/>
    <property type="project" value="UniProtKB-KW"/>
</dbReference>
<name>A0A1G9GP67_9HYPH</name>
<keyword evidence="1" id="KW-0560">Oxidoreductase</keyword>
<gene>
    <name evidence="4" type="ORF">SAMN05428953_12540</name>
</gene>
<dbReference type="EMBL" id="FNEE01000025">
    <property type="protein sequence ID" value="SDL02464.1"/>
    <property type="molecule type" value="Genomic_DNA"/>
</dbReference>
<dbReference type="SUPFAM" id="SSF51679">
    <property type="entry name" value="Bacterial luciferase-like"/>
    <property type="match status" value="1"/>
</dbReference>
<dbReference type="InterPro" id="IPR050766">
    <property type="entry name" value="Bact_Lucif_Oxidored"/>
</dbReference>
<dbReference type="PANTHER" id="PTHR30137:SF8">
    <property type="entry name" value="BLR5498 PROTEIN"/>
    <property type="match status" value="1"/>
</dbReference>
<reference evidence="5" key="1">
    <citation type="submission" date="2016-10" db="EMBL/GenBank/DDBJ databases">
        <authorList>
            <person name="Varghese N."/>
            <person name="Submissions S."/>
        </authorList>
    </citation>
    <scope>NUCLEOTIDE SEQUENCE [LARGE SCALE GENOMIC DNA]</scope>
    <source>
        <strain evidence="5">CGMCC 1.11022</strain>
    </source>
</reference>
<protein>
    <submittedName>
        <fullName evidence="4">Flavin-dependent oxidoreductase, luciferase family (Includes alkanesulfonate monooxygenase SsuD and methylene tetrahydromethanopterin reductase)</fullName>
    </submittedName>
</protein>
<dbReference type="Proteomes" id="UP000198894">
    <property type="component" value="Unassembled WGS sequence"/>
</dbReference>
<keyword evidence="5" id="KW-1185">Reference proteome</keyword>
<dbReference type="Gene3D" id="3.20.20.30">
    <property type="entry name" value="Luciferase-like domain"/>
    <property type="match status" value="1"/>
</dbReference>
<dbReference type="InterPro" id="IPR011251">
    <property type="entry name" value="Luciferase-like_dom"/>
</dbReference>